<dbReference type="EMBL" id="CP046622">
    <property type="protein sequence ID" value="QGW83719.1"/>
    <property type="molecule type" value="Genomic_DNA"/>
</dbReference>
<gene>
    <name evidence="7" type="ORF">GOQ09_19945</name>
</gene>
<dbReference type="SUPFAM" id="SSF52283">
    <property type="entry name" value="Formate/glycerate dehydrogenase catalytic domain-like"/>
    <property type="match status" value="1"/>
</dbReference>
<dbReference type="PANTHER" id="PTHR42789:SF1">
    <property type="entry name" value="D-ISOMER SPECIFIC 2-HYDROXYACID DEHYDROGENASE FAMILY PROTEIN (AFU_ORTHOLOGUE AFUA_6G10090)"/>
    <property type="match status" value="1"/>
</dbReference>
<reference evidence="7 8" key="1">
    <citation type="submission" date="2019-12" db="EMBL/GenBank/DDBJ databases">
        <title>Hybrid Genome Assemblies of two High G+C Isolates from Undergraduate Microbiology Courses.</title>
        <authorList>
            <person name="Ne Ville C.J."/>
            <person name="Enright D."/>
            <person name="Hernandez I."/>
            <person name="Dodsworth J."/>
            <person name="Orwin P.M."/>
        </authorList>
    </citation>
    <scope>NUCLEOTIDE SEQUENCE [LARGE SCALE GENOMIC DNA]</scope>
    <source>
        <strain evidence="7 8">CSUSB</strain>
    </source>
</reference>
<dbReference type="Gene3D" id="3.40.50.720">
    <property type="entry name" value="NAD(P)-binding Rossmann-like Domain"/>
    <property type="match status" value="2"/>
</dbReference>
<name>A0A6I6HLG1_VARPD</name>
<evidence type="ECO:0000259" key="6">
    <source>
        <dbReference type="Pfam" id="PF02826"/>
    </source>
</evidence>
<proteinExistence type="inferred from homology"/>
<evidence type="ECO:0000256" key="1">
    <source>
        <dbReference type="ARBA" id="ARBA00005854"/>
    </source>
</evidence>
<accession>A0A6I6HLG1</accession>
<feature type="domain" description="D-isomer specific 2-hydroxyacid dehydrogenase NAD-binding" evidence="6">
    <location>
        <begin position="119"/>
        <end position="295"/>
    </location>
</feature>
<dbReference type="SUPFAM" id="SSF51735">
    <property type="entry name" value="NAD(P)-binding Rossmann-fold domains"/>
    <property type="match status" value="1"/>
</dbReference>
<dbReference type="Proteomes" id="UP000425817">
    <property type="component" value="Chromosome"/>
</dbReference>
<dbReference type="GO" id="GO:0016616">
    <property type="term" value="F:oxidoreductase activity, acting on the CH-OH group of donors, NAD or NADP as acceptor"/>
    <property type="evidence" value="ECO:0007669"/>
    <property type="project" value="InterPro"/>
</dbReference>
<dbReference type="FunFam" id="3.40.50.720:FF:000203">
    <property type="entry name" value="D-3-phosphoglycerate dehydrogenase (SerA)"/>
    <property type="match status" value="1"/>
</dbReference>
<feature type="domain" description="D-isomer specific 2-hydroxyacid dehydrogenase catalytic" evidence="5">
    <location>
        <begin position="9"/>
        <end position="324"/>
    </location>
</feature>
<protein>
    <submittedName>
        <fullName evidence="7">Hydroxyacid dehydrogenase</fullName>
    </submittedName>
</protein>
<sequence length="348" mass="36702">MSRPAMRTVVVTQRFFDEETISYLNSQGCEVRLADLPPGKADGDLSEDTLAQILADADGWIVGHAKVTRQLLGRLPRLQVIARRGVGYERVDTAAVAHLGKVAAVAAGGNDACVADHALALMLAASHRLRESQMRMNAGAWTILTGTDLYRKTVGVVGLGRIGRGVVQRLKGFEARILAATTKPDEEWGRKHGVAYVDLHTLLASSDVVSLHAPLTPDTRMLIDARALAHMKPTAILVNTARGGLVDDAALLDALKAGKLAAAGLDVFLSESDPSYTSVTSELIALPNVIATPHSSASTREGLARTNRIAAQCTVAVLQGGALPAGCVIADGRPAMEFSENSKGPMHA</sequence>
<dbReference type="Pfam" id="PF00389">
    <property type="entry name" value="2-Hacid_dh"/>
    <property type="match status" value="1"/>
</dbReference>
<evidence type="ECO:0000313" key="8">
    <source>
        <dbReference type="Proteomes" id="UP000425817"/>
    </source>
</evidence>
<organism evidence="7 8">
    <name type="scientific">Variovorax paradoxus</name>
    <dbReference type="NCBI Taxonomy" id="34073"/>
    <lineage>
        <taxon>Bacteria</taxon>
        <taxon>Pseudomonadati</taxon>
        <taxon>Pseudomonadota</taxon>
        <taxon>Betaproteobacteria</taxon>
        <taxon>Burkholderiales</taxon>
        <taxon>Comamonadaceae</taxon>
        <taxon>Variovorax</taxon>
    </lineage>
</organism>
<evidence type="ECO:0000259" key="5">
    <source>
        <dbReference type="Pfam" id="PF00389"/>
    </source>
</evidence>
<evidence type="ECO:0000256" key="4">
    <source>
        <dbReference type="RuleBase" id="RU003719"/>
    </source>
</evidence>
<dbReference type="GO" id="GO:0051287">
    <property type="term" value="F:NAD binding"/>
    <property type="evidence" value="ECO:0007669"/>
    <property type="project" value="InterPro"/>
</dbReference>
<dbReference type="Pfam" id="PF02826">
    <property type="entry name" value="2-Hacid_dh_C"/>
    <property type="match status" value="1"/>
</dbReference>
<evidence type="ECO:0000256" key="3">
    <source>
        <dbReference type="ARBA" id="ARBA00023027"/>
    </source>
</evidence>
<dbReference type="InterPro" id="IPR006140">
    <property type="entry name" value="D-isomer_DH_NAD-bd"/>
</dbReference>
<evidence type="ECO:0000313" key="7">
    <source>
        <dbReference type="EMBL" id="QGW83719.1"/>
    </source>
</evidence>
<dbReference type="OrthoDB" id="9805416at2"/>
<dbReference type="InterPro" id="IPR036291">
    <property type="entry name" value="NAD(P)-bd_dom_sf"/>
</dbReference>
<keyword evidence="3" id="KW-0520">NAD</keyword>
<dbReference type="InterPro" id="IPR050857">
    <property type="entry name" value="D-2-hydroxyacid_DH"/>
</dbReference>
<dbReference type="InterPro" id="IPR029753">
    <property type="entry name" value="D-isomer_DH_CS"/>
</dbReference>
<dbReference type="AlphaFoldDB" id="A0A6I6HLG1"/>
<evidence type="ECO:0000256" key="2">
    <source>
        <dbReference type="ARBA" id="ARBA00023002"/>
    </source>
</evidence>
<dbReference type="CDD" id="cd12172">
    <property type="entry name" value="PGDH_like_2"/>
    <property type="match status" value="1"/>
</dbReference>
<dbReference type="PROSITE" id="PS00670">
    <property type="entry name" value="D_2_HYDROXYACID_DH_2"/>
    <property type="match status" value="1"/>
</dbReference>
<keyword evidence="2 4" id="KW-0560">Oxidoreductase</keyword>
<dbReference type="PANTHER" id="PTHR42789">
    <property type="entry name" value="D-ISOMER SPECIFIC 2-HYDROXYACID DEHYDROGENASE FAMILY PROTEIN (AFU_ORTHOLOGUE AFUA_6G10090)"/>
    <property type="match status" value="1"/>
</dbReference>
<dbReference type="RefSeq" id="WP_157615111.1">
    <property type="nucleotide sequence ID" value="NZ_CP046622.1"/>
</dbReference>
<dbReference type="InterPro" id="IPR006139">
    <property type="entry name" value="D-isomer_2_OHA_DH_cat_dom"/>
</dbReference>
<comment type="similarity">
    <text evidence="1 4">Belongs to the D-isomer specific 2-hydroxyacid dehydrogenase family.</text>
</comment>
<dbReference type="PROSITE" id="PS00671">
    <property type="entry name" value="D_2_HYDROXYACID_DH_3"/>
    <property type="match status" value="1"/>
</dbReference>